<keyword evidence="2" id="KW-0698">rRNA processing</keyword>
<dbReference type="GO" id="GO:0003723">
    <property type="term" value="F:RNA binding"/>
    <property type="evidence" value="ECO:0007669"/>
    <property type="project" value="InterPro"/>
</dbReference>
<dbReference type="InterPro" id="IPR001900">
    <property type="entry name" value="RNase_II/R"/>
</dbReference>
<dbReference type="GO" id="GO:0006364">
    <property type="term" value="P:rRNA processing"/>
    <property type="evidence" value="ECO:0007669"/>
    <property type="project" value="UniProtKB-KW"/>
</dbReference>
<organism evidence="7 8">
    <name type="scientific">Teladorsagia circumcincta</name>
    <name type="common">Brown stomach worm</name>
    <name type="synonym">Ostertagia circumcincta</name>
    <dbReference type="NCBI Taxonomy" id="45464"/>
    <lineage>
        <taxon>Eukaryota</taxon>
        <taxon>Metazoa</taxon>
        <taxon>Ecdysozoa</taxon>
        <taxon>Nematoda</taxon>
        <taxon>Chromadorea</taxon>
        <taxon>Rhabditida</taxon>
        <taxon>Rhabditina</taxon>
        <taxon>Rhabditomorpha</taxon>
        <taxon>Strongyloidea</taxon>
        <taxon>Trichostrongylidae</taxon>
        <taxon>Teladorsagia</taxon>
    </lineage>
</organism>
<evidence type="ECO:0000256" key="1">
    <source>
        <dbReference type="ARBA" id="ARBA00004123"/>
    </source>
</evidence>
<dbReference type="EMBL" id="KZ357198">
    <property type="protein sequence ID" value="PIO59672.1"/>
    <property type="molecule type" value="Genomic_DNA"/>
</dbReference>
<dbReference type="InterPro" id="IPR012340">
    <property type="entry name" value="NA-bd_OB-fold"/>
</dbReference>
<dbReference type="InterPro" id="IPR022966">
    <property type="entry name" value="RNase_II/R_CS"/>
</dbReference>
<dbReference type="GO" id="GO:0000177">
    <property type="term" value="C:cytoplasmic exosome (RNase complex)"/>
    <property type="evidence" value="ECO:0007669"/>
    <property type="project" value="TreeGrafter"/>
</dbReference>
<evidence type="ECO:0000259" key="5">
    <source>
        <dbReference type="Pfam" id="PF00773"/>
    </source>
</evidence>
<dbReference type="GO" id="GO:0004519">
    <property type="term" value="F:endonuclease activity"/>
    <property type="evidence" value="ECO:0007669"/>
    <property type="project" value="TreeGrafter"/>
</dbReference>
<protein>
    <submittedName>
        <fullName evidence="7">Uncharacterized protein</fullName>
    </submittedName>
</protein>
<dbReference type="PROSITE" id="PS01175">
    <property type="entry name" value="RIBONUCLEASE_II"/>
    <property type="match status" value="1"/>
</dbReference>
<gene>
    <name evidence="7" type="ORF">TELCIR_18860</name>
</gene>
<keyword evidence="3" id="KW-0271">Exosome</keyword>
<evidence type="ECO:0000256" key="4">
    <source>
        <dbReference type="ARBA" id="ARBA00023242"/>
    </source>
</evidence>
<evidence type="ECO:0000256" key="3">
    <source>
        <dbReference type="ARBA" id="ARBA00022835"/>
    </source>
</evidence>
<dbReference type="GO" id="GO:0071031">
    <property type="term" value="P:nuclear mRNA surveillance of mRNA 3'-end processing"/>
    <property type="evidence" value="ECO:0007669"/>
    <property type="project" value="TreeGrafter"/>
</dbReference>
<dbReference type="PROSITE" id="PS51257">
    <property type="entry name" value="PROKAR_LIPOPROTEIN"/>
    <property type="match status" value="1"/>
</dbReference>
<accession>A0A2G9TQD2</accession>
<dbReference type="GO" id="GO:0000176">
    <property type="term" value="C:nuclear exosome (RNase complex)"/>
    <property type="evidence" value="ECO:0007669"/>
    <property type="project" value="TreeGrafter"/>
</dbReference>
<dbReference type="Pfam" id="PF17215">
    <property type="entry name" value="Rrp44_S1"/>
    <property type="match status" value="1"/>
</dbReference>
<keyword evidence="8" id="KW-1185">Reference proteome</keyword>
<reference evidence="7 8" key="1">
    <citation type="submission" date="2015-09" db="EMBL/GenBank/DDBJ databases">
        <title>Draft genome of the parasitic nematode Teladorsagia circumcincta isolate WARC Sus (inbred).</title>
        <authorList>
            <person name="Mitreva M."/>
        </authorList>
    </citation>
    <scope>NUCLEOTIDE SEQUENCE [LARGE SCALE GENOMIC DNA]</scope>
    <source>
        <strain evidence="7 8">S</strain>
    </source>
</reference>
<comment type="subcellular location">
    <subcellularLocation>
        <location evidence="1">Nucleus</location>
    </subcellularLocation>
</comment>
<dbReference type="Pfam" id="PF00773">
    <property type="entry name" value="RNB"/>
    <property type="match status" value="1"/>
</dbReference>
<dbReference type="Proteomes" id="UP000230423">
    <property type="component" value="Unassembled WGS sequence"/>
</dbReference>
<evidence type="ECO:0000313" key="7">
    <source>
        <dbReference type="EMBL" id="PIO59672.1"/>
    </source>
</evidence>
<dbReference type="InterPro" id="IPR033770">
    <property type="entry name" value="RRP44_S1"/>
</dbReference>
<name>A0A2G9TQD2_TELCI</name>
<dbReference type="GO" id="GO:0016075">
    <property type="term" value="P:rRNA catabolic process"/>
    <property type="evidence" value="ECO:0007669"/>
    <property type="project" value="TreeGrafter"/>
</dbReference>
<keyword evidence="4" id="KW-0539">Nucleus</keyword>
<dbReference type="SUPFAM" id="SSF50249">
    <property type="entry name" value="Nucleic acid-binding proteins"/>
    <property type="match status" value="2"/>
</dbReference>
<sequence length="201" mass="22714">MLTTRCMTQAVYFSAGTIPVPQYQHFGLACPIYTHFTSPIRRYADVVVHRLLAACIGADEIKVGLLSQANVQKISQNINYRHRNAQYAGRASVQLNVLTYFQGREETCEGFVMGVRTNGIQVFVPKYGLESVIVLQQGKGTTIDIEEFCVRSGEHVIRELGWTRFKQRHGHNHQWGCSWEEEWGGIYLVICHGGPCFETSS</sequence>
<evidence type="ECO:0000256" key="2">
    <source>
        <dbReference type="ARBA" id="ARBA00022552"/>
    </source>
</evidence>
<proteinExistence type="predicted"/>
<evidence type="ECO:0000313" key="8">
    <source>
        <dbReference type="Proteomes" id="UP000230423"/>
    </source>
</evidence>
<dbReference type="PANTHER" id="PTHR23355:SF35">
    <property type="entry name" value="EXOSOME COMPLEX EXONUCLEASE RRP44"/>
    <property type="match status" value="1"/>
</dbReference>
<feature type="domain" description="RNB" evidence="5">
    <location>
        <begin position="2"/>
        <end position="55"/>
    </location>
</feature>
<dbReference type="GO" id="GO:0000175">
    <property type="term" value="F:3'-5'-RNA exonuclease activity"/>
    <property type="evidence" value="ECO:0007669"/>
    <property type="project" value="TreeGrafter"/>
</dbReference>
<dbReference type="PANTHER" id="PTHR23355">
    <property type="entry name" value="RIBONUCLEASE"/>
    <property type="match status" value="1"/>
</dbReference>
<dbReference type="Gene3D" id="2.40.50.140">
    <property type="entry name" value="Nucleic acid-binding proteins"/>
    <property type="match status" value="1"/>
</dbReference>
<dbReference type="OrthoDB" id="372421at2759"/>
<evidence type="ECO:0000259" key="6">
    <source>
        <dbReference type="Pfam" id="PF17215"/>
    </source>
</evidence>
<dbReference type="InterPro" id="IPR050180">
    <property type="entry name" value="RNR_Ribonuclease"/>
</dbReference>
<feature type="domain" description="Exosome complex exonuclease RRP44 S1" evidence="6">
    <location>
        <begin position="109"/>
        <end position="138"/>
    </location>
</feature>
<dbReference type="AlphaFoldDB" id="A0A2G9TQD2"/>